<dbReference type="SUPFAM" id="SSF55729">
    <property type="entry name" value="Acyl-CoA N-acyltransferases (Nat)"/>
    <property type="match status" value="1"/>
</dbReference>
<evidence type="ECO:0000256" key="1">
    <source>
        <dbReference type="ARBA" id="ARBA00022679"/>
    </source>
</evidence>
<comment type="caution">
    <text evidence="3">The sequence shown here is derived from an EMBL/GenBank/DDBJ whole genome shotgun (WGS) entry which is preliminary data.</text>
</comment>
<protein>
    <submittedName>
        <fullName evidence="3">GCN5-related N-acetyltransferase</fullName>
    </submittedName>
</protein>
<dbReference type="Pfam" id="PF00583">
    <property type="entry name" value="Acetyltransf_1"/>
    <property type="match status" value="1"/>
</dbReference>
<dbReference type="InterPro" id="IPR016181">
    <property type="entry name" value="Acyl_CoA_acyltransferase"/>
</dbReference>
<feature type="domain" description="N-acetyltransferase" evidence="2">
    <location>
        <begin position="27"/>
        <end position="174"/>
    </location>
</feature>
<dbReference type="STRING" id="4795.A0A225WII6"/>
<evidence type="ECO:0000313" key="4">
    <source>
        <dbReference type="Proteomes" id="UP000198211"/>
    </source>
</evidence>
<dbReference type="PANTHER" id="PTHR13947">
    <property type="entry name" value="GNAT FAMILY N-ACETYLTRANSFERASE"/>
    <property type="match status" value="1"/>
</dbReference>
<dbReference type="AlphaFoldDB" id="A0A225WII6"/>
<proteinExistence type="predicted"/>
<dbReference type="PANTHER" id="PTHR13947:SF37">
    <property type="entry name" value="LD18367P"/>
    <property type="match status" value="1"/>
</dbReference>
<dbReference type="CDD" id="cd04301">
    <property type="entry name" value="NAT_SF"/>
    <property type="match status" value="1"/>
</dbReference>
<dbReference type="OrthoDB" id="41532at2759"/>
<accession>A0A225WII6</accession>
<name>A0A225WII6_9STRA</name>
<reference evidence="4" key="1">
    <citation type="submission" date="2017-03" db="EMBL/GenBank/DDBJ databases">
        <title>Phytopthora megakarya and P. palmivora, two closely related causual agents of cacao black pod achieved similar genome size and gene model numbers by different mechanisms.</title>
        <authorList>
            <person name="Ali S."/>
            <person name="Shao J."/>
            <person name="Larry D.J."/>
            <person name="Kronmiller B."/>
            <person name="Shen D."/>
            <person name="Strem M.D."/>
            <person name="Melnick R.L."/>
            <person name="Guiltinan M.J."/>
            <person name="Tyler B.M."/>
            <person name="Meinhardt L.W."/>
            <person name="Bailey B.A."/>
        </authorList>
    </citation>
    <scope>NUCLEOTIDE SEQUENCE [LARGE SCALE GENOMIC DNA]</scope>
    <source>
        <strain evidence="4">zdho120</strain>
    </source>
</reference>
<dbReference type="PROSITE" id="PS51186">
    <property type="entry name" value="GNAT"/>
    <property type="match status" value="1"/>
</dbReference>
<dbReference type="InterPro" id="IPR050769">
    <property type="entry name" value="NAT_camello-type"/>
</dbReference>
<dbReference type="Proteomes" id="UP000198211">
    <property type="component" value="Unassembled WGS sequence"/>
</dbReference>
<dbReference type="GO" id="GO:0008080">
    <property type="term" value="F:N-acetyltransferase activity"/>
    <property type="evidence" value="ECO:0007669"/>
    <property type="project" value="InterPro"/>
</dbReference>
<keyword evidence="4" id="KW-1185">Reference proteome</keyword>
<organism evidence="3 4">
    <name type="scientific">Phytophthora megakarya</name>
    <dbReference type="NCBI Taxonomy" id="4795"/>
    <lineage>
        <taxon>Eukaryota</taxon>
        <taxon>Sar</taxon>
        <taxon>Stramenopiles</taxon>
        <taxon>Oomycota</taxon>
        <taxon>Peronosporomycetes</taxon>
        <taxon>Peronosporales</taxon>
        <taxon>Peronosporaceae</taxon>
        <taxon>Phytophthora</taxon>
    </lineage>
</organism>
<sequence length="174" mass="19360">MATAKQAEFILRQYTPQDQAGVNAVFIDGCEFYPHILEHWDEFIQESLDGDLARILSTYIAPGGNFWVITAPGKVNNEETVVGIVGLENKGDGVGELRRMAVSIAFRRHGIGRRLVAELETWARDNGFTKVILLNGGPQDDARAFYRAIGYQDVGRKVVSVDPHVEVFELAKQL</sequence>
<evidence type="ECO:0000259" key="2">
    <source>
        <dbReference type="PROSITE" id="PS51186"/>
    </source>
</evidence>
<keyword evidence="1 3" id="KW-0808">Transferase</keyword>
<gene>
    <name evidence="3" type="ORF">PHMEG_0008519</name>
</gene>
<dbReference type="Gene3D" id="3.40.630.30">
    <property type="match status" value="1"/>
</dbReference>
<dbReference type="InterPro" id="IPR000182">
    <property type="entry name" value="GNAT_dom"/>
</dbReference>
<evidence type="ECO:0000313" key="3">
    <source>
        <dbReference type="EMBL" id="OWZ17531.1"/>
    </source>
</evidence>
<dbReference type="EMBL" id="NBNE01000739">
    <property type="protein sequence ID" value="OWZ17531.1"/>
    <property type="molecule type" value="Genomic_DNA"/>
</dbReference>